<name>A0A6V6YQH3_9FLAO</name>
<sequence>MKKQIILLNFIFILISCSKKQETRSLPFDDQEVKSLLSNNQEVKPFPFDNFVFTSADSLQINSIKFAKSDTIYAHKSDPYPIENAYAILKSEEREKLIKLFNGIDFTKFGSIYTEEHLYGRQAYVLGISTGDKRKRISLYGNKFPKELKIFIGSLEQINAKLKFLPTKKVLDFGDLGHLSAPPPPPPM</sequence>
<dbReference type="Proteomes" id="UP000556700">
    <property type="component" value="Unassembled WGS sequence"/>
</dbReference>
<organism evidence="1 2">
    <name type="scientific">Flavobacterium chungangense</name>
    <dbReference type="NCBI Taxonomy" id="554283"/>
    <lineage>
        <taxon>Bacteria</taxon>
        <taxon>Pseudomonadati</taxon>
        <taxon>Bacteroidota</taxon>
        <taxon>Flavobacteriia</taxon>
        <taxon>Flavobacteriales</taxon>
        <taxon>Flavobacteriaceae</taxon>
        <taxon>Flavobacterium</taxon>
    </lineage>
</organism>
<protein>
    <submittedName>
        <fullName evidence="1">Uncharacterized protein</fullName>
    </submittedName>
</protein>
<gene>
    <name evidence="1" type="ORF">FLACHUCJ7_00593</name>
</gene>
<evidence type="ECO:0000313" key="2">
    <source>
        <dbReference type="Proteomes" id="UP000556700"/>
    </source>
</evidence>
<comment type="caution">
    <text evidence="1">The sequence shown here is derived from an EMBL/GenBank/DDBJ whole genome shotgun (WGS) entry which is preliminary data.</text>
</comment>
<dbReference type="PROSITE" id="PS51257">
    <property type="entry name" value="PROKAR_LIPOPROTEIN"/>
    <property type="match status" value="1"/>
</dbReference>
<dbReference type="RefSeq" id="WP_031454121.1">
    <property type="nucleotide sequence ID" value="NZ_CAIJDO010000074.1"/>
</dbReference>
<keyword evidence="2" id="KW-1185">Reference proteome</keyword>
<accession>A0A6V6YQH3</accession>
<evidence type="ECO:0000313" key="1">
    <source>
        <dbReference type="EMBL" id="CAD0001690.1"/>
    </source>
</evidence>
<dbReference type="EMBL" id="CAIJDO010000074">
    <property type="protein sequence ID" value="CAD0001690.1"/>
    <property type="molecule type" value="Genomic_DNA"/>
</dbReference>
<reference evidence="1 2" key="1">
    <citation type="submission" date="2020-06" db="EMBL/GenBank/DDBJ databases">
        <authorList>
            <person name="Criscuolo A."/>
        </authorList>
    </citation>
    <scope>NUCLEOTIDE SEQUENCE [LARGE SCALE GENOMIC DNA]</scope>
    <source>
        <strain evidence="2">CIP 110025</strain>
    </source>
</reference>
<proteinExistence type="predicted"/>
<dbReference type="AlphaFoldDB" id="A0A6V6YQH3"/>